<gene>
    <name evidence="1" type="ORF">A2822_02430</name>
</gene>
<organism evidence="1 2">
    <name type="scientific">Candidatus Staskawiczbacteria bacterium RIFCSPHIGHO2_01_FULL_41_41</name>
    <dbReference type="NCBI Taxonomy" id="1802203"/>
    <lineage>
        <taxon>Bacteria</taxon>
        <taxon>Candidatus Staskawicziibacteriota</taxon>
    </lineage>
</organism>
<dbReference type="AlphaFoldDB" id="A0A1G2HTZ7"/>
<reference evidence="1 2" key="1">
    <citation type="journal article" date="2016" name="Nat. Commun.">
        <title>Thousands of microbial genomes shed light on interconnected biogeochemical processes in an aquifer system.</title>
        <authorList>
            <person name="Anantharaman K."/>
            <person name="Brown C.T."/>
            <person name="Hug L.A."/>
            <person name="Sharon I."/>
            <person name="Castelle C.J."/>
            <person name="Probst A.J."/>
            <person name="Thomas B.C."/>
            <person name="Singh A."/>
            <person name="Wilkins M.J."/>
            <person name="Karaoz U."/>
            <person name="Brodie E.L."/>
            <person name="Williams K.H."/>
            <person name="Hubbard S.S."/>
            <person name="Banfield J.F."/>
        </authorList>
    </citation>
    <scope>NUCLEOTIDE SEQUENCE [LARGE SCALE GENOMIC DNA]</scope>
</reference>
<name>A0A1G2HTZ7_9BACT</name>
<evidence type="ECO:0000313" key="1">
    <source>
        <dbReference type="EMBL" id="OGZ65348.1"/>
    </source>
</evidence>
<protein>
    <submittedName>
        <fullName evidence="1">Uncharacterized protein</fullName>
    </submittedName>
</protein>
<comment type="caution">
    <text evidence="1">The sequence shown here is derived from an EMBL/GenBank/DDBJ whole genome shotgun (WGS) entry which is preliminary data.</text>
</comment>
<proteinExistence type="predicted"/>
<sequence>MSLELEFAASLVKDSEGISPDNKKWWLTLKGEERQAKIRGMFPLPAQIQEVSALIRPGNMSWQDTHLVVGRLCGLEEAMASLISNSAPVPDGIMPLWIPEGLTANSLMGAHAGIAGTDGKSLKVETYGIVDFDATYQPYPSDRRSSQTLLLKDEQEAEHIWGRKSVDWVLAHNKNHHGLMLHQRLLAGLVYYLVKGQHLDQTYWTDCLGSRTTSGDVPSVSFHYGRVRVGCYRAGHGYSDVRSRSDGVS</sequence>
<dbReference type="EMBL" id="MHOP01000023">
    <property type="protein sequence ID" value="OGZ65348.1"/>
    <property type="molecule type" value="Genomic_DNA"/>
</dbReference>
<accession>A0A1G2HTZ7</accession>
<evidence type="ECO:0000313" key="2">
    <source>
        <dbReference type="Proteomes" id="UP000178774"/>
    </source>
</evidence>
<dbReference type="Proteomes" id="UP000178774">
    <property type="component" value="Unassembled WGS sequence"/>
</dbReference>